<name>A0A7S9LV32_9RHOB</name>
<feature type="domain" description="Methyltransferase type 11" evidence="2">
    <location>
        <begin position="88"/>
        <end position="131"/>
    </location>
</feature>
<keyword evidence="3" id="KW-0489">Methyltransferase</keyword>
<sequence>MHLDVVDLKAFYYRTRLGRGAQSALQRSLRTLWPDVSGQSVVGFGFAAPFLRPFLGEAERVMSFMPAPQGVMAWPAGQPNLSALVEETHWPMQAASIDRIIVAHGLETCERPGALLEEIWRVLAPGGRVVFIVPNRTGIWAQRDVTPFGHGRPYSFGQLDAQLRTHRFEPEEHTAALYMPPSHRRFLIRMQGGAERLGRRLKAYRLGGALIVEAVKQVHALPRGPKKEARSPIALLGGLAAPQPKPSPGRAGLVSPAQERGIRPHPVR</sequence>
<dbReference type="Pfam" id="PF08241">
    <property type="entry name" value="Methyltransf_11"/>
    <property type="match status" value="1"/>
</dbReference>
<dbReference type="Gene3D" id="3.40.50.150">
    <property type="entry name" value="Vaccinia Virus protein VP39"/>
    <property type="match status" value="1"/>
</dbReference>
<dbReference type="SUPFAM" id="SSF53335">
    <property type="entry name" value="S-adenosyl-L-methionine-dependent methyltransferases"/>
    <property type="match status" value="1"/>
</dbReference>
<protein>
    <submittedName>
        <fullName evidence="3">Methyltransferase domain-containing protein</fullName>
    </submittedName>
</protein>
<proteinExistence type="predicted"/>
<keyword evidence="3" id="KW-0808">Transferase</keyword>
<evidence type="ECO:0000313" key="4">
    <source>
        <dbReference type="Proteomes" id="UP000594800"/>
    </source>
</evidence>
<evidence type="ECO:0000259" key="2">
    <source>
        <dbReference type="Pfam" id="PF08241"/>
    </source>
</evidence>
<dbReference type="InterPro" id="IPR029063">
    <property type="entry name" value="SAM-dependent_MTases_sf"/>
</dbReference>
<accession>A0A7S9LV32</accession>
<feature type="region of interest" description="Disordered" evidence="1">
    <location>
        <begin position="222"/>
        <end position="268"/>
    </location>
</feature>
<dbReference type="InterPro" id="IPR013216">
    <property type="entry name" value="Methyltransf_11"/>
</dbReference>
<gene>
    <name evidence="3" type="ORF">I0K15_08860</name>
</gene>
<dbReference type="EMBL" id="CP064942">
    <property type="protein sequence ID" value="QPH55812.1"/>
    <property type="molecule type" value="Genomic_DNA"/>
</dbReference>
<dbReference type="RefSeq" id="WP_196105074.1">
    <property type="nucleotide sequence ID" value="NZ_CP064942.1"/>
</dbReference>
<evidence type="ECO:0000256" key="1">
    <source>
        <dbReference type="SAM" id="MobiDB-lite"/>
    </source>
</evidence>
<dbReference type="KEGG" id="poz:I0K15_08860"/>
<dbReference type="Proteomes" id="UP000594800">
    <property type="component" value="Chromosome"/>
</dbReference>
<dbReference type="GO" id="GO:0032259">
    <property type="term" value="P:methylation"/>
    <property type="evidence" value="ECO:0007669"/>
    <property type="project" value="UniProtKB-KW"/>
</dbReference>
<reference evidence="3 4" key="1">
    <citation type="submission" date="2020-11" db="EMBL/GenBank/DDBJ databases">
        <title>Description of Pontivivens ytuae sp. nov. isolated from deep sea sediment of Mariana Trench.</title>
        <authorList>
            <person name="Wang Z."/>
            <person name="Sun Q.-L."/>
            <person name="Xu X.-D."/>
            <person name="Tang Y.-Z."/>
            <person name="Zhang J."/>
        </authorList>
    </citation>
    <scope>NUCLEOTIDE SEQUENCE [LARGE SCALE GENOMIC DNA]</scope>
    <source>
        <strain evidence="3 4">MT2928</strain>
    </source>
</reference>
<organism evidence="3 4">
    <name type="scientific">Pontivivens ytuae</name>
    <dbReference type="NCBI Taxonomy" id="2789856"/>
    <lineage>
        <taxon>Bacteria</taxon>
        <taxon>Pseudomonadati</taxon>
        <taxon>Pseudomonadota</taxon>
        <taxon>Alphaproteobacteria</taxon>
        <taxon>Rhodobacterales</taxon>
        <taxon>Paracoccaceae</taxon>
        <taxon>Pontivivens</taxon>
    </lineage>
</organism>
<keyword evidence="4" id="KW-1185">Reference proteome</keyword>
<dbReference type="AlphaFoldDB" id="A0A7S9LV32"/>
<dbReference type="GO" id="GO:0008757">
    <property type="term" value="F:S-adenosylmethionine-dependent methyltransferase activity"/>
    <property type="evidence" value="ECO:0007669"/>
    <property type="project" value="InterPro"/>
</dbReference>
<evidence type="ECO:0000313" key="3">
    <source>
        <dbReference type="EMBL" id="QPH55812.1"/>
    </source>
</evidence>